<feature type="non-terminal residue" evidence="1">
    <location>
        <position position="267"/>
    </location>
</feature>
<sequence length="267" mass="29738">LKLVSSDRDIEADTVFRADPLSAKKTDQVHTEIQNALLTLCEPLHLNVWVGTWNVNEKSPPNDLRPWMDFLPDKQAVEGELDDSCPKILAFGIQELDMSSSAFVYHDQNKDQAWYDAISMTLGSLAGSYKRVVSKRLVGMLVAVYVHESIQKLVPATQRCQVNCGFMHIGNKGAVSARIQVAGCSIAFVNVHLAAHQGAEYAKERNRQAHVIFDGLRFGPTNQDFQDPSNMLYNSVHAARDTLTAQPRVIRSSGSDIVVFFGDMNYR</sequence>
<evidence type="ECO:0000313" key="2">
    <source>
        <dbReference type="Proteomes" id="UP001145114"/>
    </source>
</evidence>
<dbReference type="EMBL" id="JAMZIH010003488">
    <property type="protein sequence ID" value="KAJ1676791.1"/>
    <property type="molecule type" value="Genomic_DNA"/>
</dbReference>
<comment type="caution">
    <text evidence="1">The sequence shown here is derived from an EMBL/GenBank/DDBJ whole genome shotgun (WGS) entry which is preliminary data.</text>
</comment>
<gene>
    <name evidence="1" type="ORF">EV182_007491</name>
</gene>
<accession>A0ACC1HKD4</accession>
<feature type="non-terminal residue" evidence="1">
    <location>
        <position position="1"/>
    </location>
</feature>
<evidence type="ECO:0000313" key="1">
    <source>
        <dbReference type="EMBL" id="KAJ1676791.1"/>
    </source>
</evidence>
<reference evidence="1" key="1">
    <citation type="submission" date="2022-06" db="EMBL/GenBank/DDBJ databases">
        <title>Phylogenomic reconstructions and comparative analyses of Kickxellomycotina fungi.</title>
        <authorList>
            <person name="Reynolds N.K."/>
            <person name="Stajich J.E."/>
            <person name="Barry K."/>
            <person name="Grigoriev I.V."/>
            <person name="Crous P."/>
            <person name="Smith M.E."/>
        </authorList>
    </citation>
    <scope>NUCLEOTIDE SEQUENCE</scope>
    <source>
        <strain evidence="1">RSA 2271</strain>
    </source>
</reference>
<protein>
    <submittedName>
        <fullName evidence="1">Uncharacterized protein</fullName>
    </submittedName>
</protein>
<organism evidence="1 2">
    <name type="scientific">Spiromyces aspiralis</name>
    <dbReference type="NCBI Taxonomy" id="68401"/>
    <lineage>
        <taxon>Eukaryota</taxon>
        <taxon>Fungi</taxon>
        <taxon>Fungi incertae sedis</taxon>
        <taxon>Zoopagomycota</taxon>
        <taxon>Kickxellomycotina</taxon>
        <taxon>Kickxellomycetes</taxon>
        <taxon>Kickxellales</taxon>
        <taxon>Kickxellaceae</taxon>
        <taxon>Spiromyces</taxon>
    </lineage>
</organism>
<keyword evidence="2" id="KW-1185">Reference proteome</keyword>
<dbReference type="Proteomes" id="UP001145114">
    <property type="component" value="Unassembled WGS sequence"/>
</dbReference>
<proteinExistence type="predicted"/>
<name>A0ACC1HKD4_9FUNG</name>